<dbReference type="Proteomes" id="UP001470230">
    <property type="component" value="Unassembled WGS sequence"/>
</dbReference>
<sequence length="96" mass="10635">MIPVKEESPKWKPSFNQCYKRQAPPDLPAGCCRPNRGMGDHPTSEASYCYNCSTCVGSGKTTKAHDNARGAAECFLNAINDLENSSFYKNCLIHFN</sequence>
<proteinExistence type="predicted"/>
<dbReference type="EMBL" id="JAPFFF010000048">
    <property type="protein sequence ID" value="KAK8840044.1"/>
    <property type="molecule type" value="Genomic_DNA"/>
</dbReference>
<evidence type="ECO:0000313" key="2">
    <source>
        <dbReference type="Proteomes" id="UP001470230"/>
    </source>
</evidence>
<keyword evidence="2" id="KW-1185">Reference proteome</keyword>
<accession>A0ABR2H1F9</accession>
<gene>
    <name evidence="1" type="ORF">M9Y10_030977</name>
</gene>
<name>A0ABR2H1F9_9EUKA</name>
<comment type="caution">
    <text evidence="1">The sequence shown here is derived from an EMBL/GenBank/DDBJ whole genome shotgun (WGS) entry which is preliminary data.</text>
</comment>
<reference evidence="1 2" key="1">
    <citation type="submission" date="2024-04" db="EMBL/GenBank/DDBJ databases">
        <title>Tritrichomonas musculus Genome.</title>
        <authorList>
            <person name="Alves-Ferreira E."/>
            <person name="Grigg M."/>
            <person name="Lorenzi H."/>
            <person name="Galac M."/>
        </authorList>
    </citation>
    <scope>NUCLEOTIDE SEQUENCE [LARGE SCALE GENOMIC DNA]</scope>
    <source>
        <strain evidence="1 2">EAF2021</strain>
    </source>
</reference>
<protein>
    <submittedName>
        <fullName evidence="1">Uncharacterized protein</fullName>
    </submittedName>
</protein>
<evidence type="ECO:0000313" key="1">
    <source>
        <dbReference type="EMBL" id="KAK8840044.1"/>
    </source>
</evidence>
<organism evidence="1 2">
    <name type="scientific">Tritrichomonas musculus</name>
    <dbReference type="NCBI Taxonomy" id="1915356"/>
    <lineage>
        <taxon>Eukaryota</taxon>
        <taxon>Metamonada</taxon>
        <taxon>Parabasalia</taxon>
        <taxon>Tritrichomonadida</taxon>
        <taxon>Tritrichomonadidae</taxon>
        <taxon>Tritrichomonas</taxon>
    </lineage>
</organism>